<evidence type="ECO:0000313" key="3">
    <source>
        <dbReference type="Proteomes" id="UP000244184"/>
    </source>
</evidence>
<dbReference type="Pfam" id="PF14151">
    <property type="entry name" value="YfhD"/>
    <property type="match status" value="1"/>
</dbReference>
<dbReference type="Proteomes" id="UP000244184">
    <property type="component" value="Unassembled WGS sequence"/>
</dbReference>
<evidence type="ECO:0000256" key="1">
    <source>
        <dbReference type="SAM" id="MobiDB-lite"/>
    </source>
</evidence>
<evidence type="ECO:0000313" key="2">
    <source>
        <dbReference type="EMBL" id="PUA36004.1"/>
    </source>
</evidence>
<dbReference type="AlphaFoldDB" id="A0A2T6FVS3"/>
<name>A0A2T6FVS3_9BACL</name>
<feature type="compositionally biased region" description="Basic and acidic residues" evidence="1">
    <location>
        <begin position="36"/>
        <end position="52"/>
    </location>
</feature>
<proteinExistence type="predicted"/>
<dbReference type="InterPro" id="IPR025435">
    <property type="entry name" value="YfhD-like"/>
</dbReference>
<sequence>MSENERQANQANRQLPIATNEDVEFTSELADQADVAARERAADADERQQGQA</sequence>
<accession>A0A2T6FVS3</accession>
<dbReference type="RefSeq" id="WP_010495626.1">
    <property type="nucleotide sequence ID" value="NZ_BTYA01000006.1"/>
</dbReference>
<comment type="caution">
    <text evidence="2">The sequence shown here is derived from an EMBL/GenBank/DDBJ whole genome shotgun (WGS) entry which is preliminary data.</text>
</comment>
<protein>
    <submittedName>
        <fullName evidence="2">YfhD family protein</fullName>
    </submittedName>
</protein>
<feature type="region of interest" description="Disordered" evidence="1">
    <location>
        <begin position="1"/>
        <end position="52"/>
    </location>
</feature>
<gene>
    <name evidence="2" type="ORF">C8Z91_26470</name>
</gene>
<reference evidence="2 3" key="1">
    <citation type="submission" date="2018-03" db="EMBL/GenBank/DDBJ databases">
        <title>Genome sequence of Paenibacillus elgii strain AC13 an antimicrobial compound producing bacteria.</title>
        <authorList>
            <person name="Kurokawa A.S."/>
            <person name="Araujo J.F."/>
            <person name="Costa R.A."/>
            <person name="Ortega D.B."/>
            <person name="Pires A.S."/>
            <person name="Pappas G.J.Jr."/>
            <person name="Franco O.L."/>
            <person name="Barreto C."/>
            <person name="Magalhaes B.S."/>
            <person name="Kruger R.H."/>
        </authorList>
    </citation>
    <scope>NUCLEOTIDE SEQUENCE [LARGE SCALE GENOMIC DNA]</scope>
    <source>
        <strain evidence="2 3">AC13</strain>
    </source>
</reference>
<dbReference type="EMBL" id="PYHP01000072">
    <property type="protein sequence ID" value="PUA36004.1"/>
    <property type="molecule type" value="Genomic_DNA"/>
</dbReference>
<organism evidence="2 3">
    <name type="scientific">Paenibacillus elgii</name>
    <dbReference type="NCBI Taxonomy" id="189691"/>
    <lineage>
        <taxon>Bacteria</taxon>
        <taxon>Bacillati</taxon>
        <taxon>Bacillota</taxon>
        <taxon>Bacilli</taxon>
        <taxon>Bacillales</taxon>
        <taxon>Paenibacillaceae</taxon>
        <taxon>Paenibacillus</taxon>
    </lineage>
</organism>